<evidence type="ECO:0000256" key="1">
    <source>
        <dbReference type="ARBA" id="ARBA00004123"/>
    </source>
</evidence>
<feature type="domain" description="Zn(2)-C6 fungal-type" evidence="8">
    <location>
        <begin position="1"/>
        <end position="29"/>
    </location>
</feature>
<keyword evidence="6" id="KW-0804">Transcription</keyword>
<dbReference type="KEGG" id="bcom:BAUCODRAFT_45860"/>
<dbReference type="InterPro" id="IPR050797">
    <property type="entry name" value="Carb_Metab_Trans_Reg"/>
</dbReference>
<dbReference type="CDD" id="cd12148">
    <property type="entry name" value="fungal_TF_MHR"/>
    <property type="match status" value="1"/>
</dbReference>
<dbReference type="GeneID" id="19114525"/>
<organism evidence="9 10">
    <name type="scientific">Baudoinia panamericana (strain UAMH 10762)</name>
    <name type="common">Angels' share fungus</name>
    <name type="synonym">Baudoinia compniacensis (strain UAMH 10762)</name>
    <dbReference type="NCBI Taxonomy" id="717646"/>
    <lineage>
        <taxon>Eukaryota</taxon>
        <taxon>Fungi</taxon>
        <taxon>Dikarya</taxon>
        <taxon>Ascomycota</taxon>
        <taxon>Pezizomycotina</taxon>
        <taxon>Dothideomycetes</taxon>
        <taxon>Dothideomycetidae</taxon>
        <taxon>Mycosphaerellales</taxon>
        <taxon>Teratosphaeriaceae</taxon>
        <taxon>Baudoinia</taxon>
    </lineage>
</organism>
<dbReference type="Gene3D" id="4.10.240.10">
    <property type="entry name" value="Zn(2)-C6 fungal-type DNA-binding domain"/>
    <property type="match status" value="1"/>
</dbReference>
<keyword evidence="4" id="KW-0805">Transcription regulation</keyword>
<reference evidence="9 10" key="1">
    <citation type="journal article" date="2012" name="PLoS Pathog.">
        <title>Diverse lifestyles and strategies of plant pathogenesis encoded in the genomes of eighteen Dothideomycetes fungi.</title>
        <authorList>
            <person name="Ohm R.A."/>
            <person name="Feau N."/>
            <person name="Henrissat B."/>
            <person name="Schoch C.L."/>
            <person name="Horwitz B.A."/>
            <person name="Barry K.W."/>
            <person name="Condon B.J."/>
            <person name="Copeland A.C."/>
            <person name="Dhillon B."/>
            <person name="Glaser F."/>
            <person name="Hesse C.N."/>
            <person name="Kosti I."/>
            <person name="LaButti K."/>
            <person name="Lindquist E.A."/>
            <person name="Lucas S."/>
            <person name="Salamov A.A."/>
            <person name="Bradshaw R.E."/>
            <person name="Ciuffetti L."/>
            <person name="Hamelin R.C."/>
            <person name="Kema G.H.J."/>
            <person name="Lawrence C."/>
            <person name="Scott J.A."/>
            <person name="Spatafora J.W."/>
            <person name="Turgeon B.G."/>
            <person name="de Wit P.J.G.M."/>
            <person name="Zhong S."/>
            <person name="Goodwin S.B."/>
            <person name="Grigoriev I.V."/>
        </authorList>
    </citation>
    <scope>NUCLEOTIDE SEQUENCE [LARGE SCALE GENOMIC DNA]</scope>
    <source>
        <strain evidence="9 10">UAMH 10762</strain>
    </source>
</reference>
<dbReference type="Proteomes" id="UP000011761">
    <property type="component" value="Unassembled WGS sequence"/>
</dbReference>
<evidence type="ECO:0000313" key="9">
    <source>
        <dbReference type="EMBL" id="EMC91436.1"/>
    </source>
</evidence>
<evidence type="ECO:0000256" key="5">
    <source>
        <dbReference type="ARBA" id="ARBA00023125"/>
    </source>
</evidence>
<dbReference type="InterPro" id="IPR007219">
    <property type="entry name" value="XnlR_reg_dom"/>
</dbReference>
<dbReference type="CDD" id="cd00067">
    <property type="entry name" value="GAL4"/>
    <property type="match status" value="1"/>
</dbReference>
<dbReference type="HOGENOM" id="CLU_016574_6_0_1"/>
<dbReference type="GO" id="GO:0006351">
    <property type="term" value="P:DNA-templated transcription"/>
    <property type="evidence" value="ECO:0007669"/>
    <property type="project" value="InterPro"/>
</dbReference>
<evidence type="ECO:0000256" key="3">
    <source>
        <dbReference type="ARBA" id="ARBA00022833"/>
    </source>
</evidence>
<dbReference type="InterPro" id="IPR001138">
    <property type="entry name" value="Zn2Cys6_DnaBD"/>
</dbReference>
<sequence>CDRCHRRKVRCDYISPCIRCREADASCTYLLLRKKRGPKTQKLIPTASPSVDSGEIATGGSTPHTAVAATLNDGDDRLLVTPVVERAIDLFIAHLYPVYPLIKRSRLDDIVRNAESASQSEKALIWSICASTLANVNGWPSLGAEQRAVSARRFIRQYHRANVMRDIEKAKYEDVLVALFVANACFELKQRKTSWFYVREAINLAIAAGLDNLGTYSALDQDTATRYRRAYSLVFISERGAAIFNNFPVSILDPPTLPCLPLVDEDASISVGLGALHNLFSLLDHSFVRLWNDMHSHAPHNTNFADLLQLQQHLRDANLAHGLSDIQRADVLITQQWLRLVFWQASLSQGLVSSNAADAAFLYTYPLAIAVDLCQILRTLPPMAIEVHGLGI</sequence>
<feature type="non-terminal residue" evidence="9">
    <location>
        <position position="1"/>
    </location>
</feature>
<keyword evidence="5" id="KW-0238">DNA-binding</keyword>
<dbReference type="GO" id="GO:0005634">
    <property type="term" value="C:nucleus"/>
    <property type="evidence" value="ECO:0007669"/>
    <property type="project" value="UniProtKB-SubCell"/>
</dbReference>
<evidence type="ECO:0000256" key="2">
    <source>
        <dbReference type="ARBA" id="ARBA00022723"/>
    </source>
</evidence>
<evidence type="ECO:0000256" key="7">
    <source>
        <dbReference type="ARBA" id="ARBA00023242"/>
    </source>
</evidence>
<dbReference type="PANTHER" id="PTHR31668:SF18">
    <property type="entry name" value="MALTOSE FERMENTATION REGULATORY PROTEIN MAL13-RELATED"/>
    <property type="match status" value="1"/>
</dbReference>
<gene>
    <name evidence="9" type="ORF">BAUCODRAFT_45860</name>
</gene>
<name>M2M4C3_BAUPA</name>
<protein>
    <recommendedName>
        <fullName evidence="8">Zn(2)-C6 fungal-type domain-containing protein</fullName>
    </recommendedName>
</protein>
<evidence type="ECO:0000256" key="4">
    <source>
        <dbReference type="ARBA" id="ARBA00023015"/>
    </source>
</evidence>
<evidence type="ECO:0000313" key="10">
    <source>
        <dbReference type="Proteomes" id="UP000011761"/>
    </source>
</evidence>
<dbReference type="eggNOG" id="ENOG502RXSB">
    <property type="taxonomic scope" value="Eukaryota"/>
</dbReference>
<evidence type="ECO:0000256" key="6">
    <source>
        <dbReference type="ARBA" id="ARBA00023163"/>
    </source>
</evidence>
<evidence type="ECO:0000259" key="8">
    <source>
        <dbReference type="PROSITE" id="PS50048"/>
    </source>
</evidence>
<dbReference type="GO" id="GO:0008270">
    <property type="term" value="F:zinc ion binding"/>
    <property type="evidence" value="ECO:0007669"/>
    <property type="project" value="InterPro"/>
</dbReference>
<keyword evidence="3" id="KW-0862">Zinc</keyword>
<keyword evidence="2" id="KW-0479">Metal-binding</keyword>
<dbReference type="AlphaFoldDB" id="M2M4C3"/>
<keyword evidence="10" id="KW-1185">Reference proteome</keyword>
<dbReference type="GO" id="GO:0003677">
    <property type="term" value="F:DNA binding"/>
    <property type="evidence" value="ECO:0007669"/>
    <property type="project" value="UniProtKB-KW"/>
</dbReference>
<feature type="non-terminal residue" evidence="9">
    <location>
        <position position="392"/>
    </location>
</feature>
<accession>M2M4C3</accession>
<comment type="subcellular location">
    <subcellularLocation>
        <location evidence="1">Nucleus</location>
    </subcellularLocation>
</comment>
<dbReference type="OMA" id="FWILYVT"/>
<dbReference type="GO" id="GO:0000981">
    <property type="term" value="F:DNA-binding transcription factor activity, RNA polymerase II-specific"/>
    <property type="evidence" value="ECO:0007669"/>
    <property type="project" value="InterPro"/>
</dbReference>
<keyword evidence="7" id="KW-0539">Nucleus</keyword>
<dbReference type="SUPFAM" id="SSF57701">
    <property type="entry name" value="Zn2/Cys6 DNA-binding domain"/>
    <property type="match status" value="1"/>
</dbReference>
<dbReference type="RefSeq" id="XP_007681448.1">
    <property type="nucleotide sequence ID" value="XM_007683258.1"/>
</dbReference>
<dbReference type="SMART" id="SM00066">
    <property type="entry name" value="GAL4"/>
    <property type="match status" value="1"/>
</dbReference>
<dbReference type="InterPro" id="IPR036864">
    <property type="entry name" value="Zn2-C6_fun-type_DNA-bd_sf"/>
</dbReference>
<dbReference type="OrthoDB" id="4132249at2759"/>
<dbReference type="PANTHER" id="PTHR31668">
    <property type="entry name" value="GLUCOSE TRANSPORT TRANSCRIPTION REGULATOR RGT1-RELATED-RELATED"/>
    <property type="match status" value="1"/>
</dbReference>
<dbReference type="PROSITE" id="PS50048">
    <property type="entry name" value="ZN2_CY6_FUNGAL_2"/>
    <property type="match status" value="1"/>
</dbReference>
<proteinExistence type="predicted"/>
<dbReference type="EMBL" id="KB445564">
    <property type="protein sequence ID" value="EMC91436.1"/>
    <property type="molecule type" value="Genomic_DNA"/>
</dbReference>
<dbReference type="SMART" id="SM00906">
    <property type="entry name" value="Fungal_trans"/>
    <property type="match status" value="1"/>
</dbReference>
<dbReference type="Pfam" id="PF00172">
    <property type="entry name" value="Zn_clus"/>
    <property type="match status" value="1"/>
</dbReference>